<proteinExistence type="inferred from homology"/>
<organism evidence="6 7">
    <name type="scientific">Candidatus Opimibacter skivensis</name>
    <dbReference type="NCBI Taxonomy" id="2982028"/>
    <lineage>
        <taxon>Bacteria</taxon>
        <taxon>Pseudomonadati</taxon>
        <taxon>Bacteroidota</taxon>
        <taxon>Saprospiria</taxon>
        <taxon>Saprospirales</taxon>
        <taxon>Saprospiraceae</taxon>
        <taxon>Candidatus Opimibacter</taxon>
    </lineage>
</organism>
<dbReference type="PROSITE" id="PS50893">
    <property type="entry name" value="ABC_TRANSPORTER_2"/>
    <property type="match status" value="1"/>
</dbReference>
<dbReference type="Pfam" id="PF00005">
    <property type="entry name" value="ABC_tran"/>
    <property type="match status" value="1"/>
</dbReference>
<dbReference type="Proteomes" id="UP000808337">
    <property type="component" value="Unassembled WGS sequence"/>
</dbReference>
<evidence type="ECO:0000313" key="7">
    <source>
        <dbReference type="Proteomes" id="UP000808337"/>
    </source>
</evidence>
<name>A0A9D7XSP1_9BACT</name>
<dbReference type="AlphaFoldDB" id="A0A9D7XSP1"/>
<comment type="caution">
    <text evidence="6">The sequence shown here is derived from an EMBL/GenBank/DDBJ whole genome shotgun (WGS) entry which is preliminary data.</text>
</comment>
<evidence type="ECO:0000256" key="1">
    <source>
        <dbReference type="ARBA" id="ARBA00005417"/>
    </source>
</evidence>
<evidence type="ECO:0000313" key="6">
    <source>
        <dbReference type="EMBL" id="MBK9982738.1"/>
    </source>
</evidence>
<dbReference type="GO" id="GO:0140359">
    <property type="term" value="F:ABC-type transporter activity"/>
    <property type="evidence" value="ECO:0007669"/>
    <property type="project" value="InterPro"/>
</dbReference>
<dbReference type="GO" id="GO:0016887">
    <property type="term" value="F:ATP hydrolysis activity"/>
    <property type="evidence" value="ECO:0007669"/>
    <property type="project" value="InterPro"/>
</dbReference>
<evidence type="ECO:0000256" key="3">
    <source>
        <dbReference type="ARBA" id="ARBA00022741"/>
    </source>
</evidence>
<reference evidence="6 7" key="1">
    <citation type="submission" date="2020-10" db="EMBL/GenBank/DDBJ databases">
        <title>Connecting structure to function with the recovery of over 1000 high-quality activated sludge metagenome-assembled genomes encoding full-length rRNA genes using long-read sequencing.</title>
        <authorList>
            <person name="Singleton C.M."/>
            <person name="Petriglieri F."/>
            <person name="Kristensen J.M."/>
            <person name="Kirkegaard R.H."/>
            <person name="Michaelsen T.Y."/>
            <person name="Andersen M.H."/>
            <person name="Karst S.M."/>
            <person name="Dueholm M.S."/>
            <person name="Nielsen P.H."/>
            <person name="Albertsen M."/>
        </authorList>
    </citation>
    <scope>NUCLEOTIDE SEQUENCE [LARGE SCALE GENOMIC DNA]</scope>
    <source>
        <strain evidence="6">Ribe_18-Q3-R11-54_MAXAC.273</strain>
    </source>
</reference>
<dbReference type="Gene3D" id="2.70.50.60">
    <property type="entry name" value="abc- transporter (atp binding component) like domain"/>
    <property type="match status" value="1"/>
</dbReference>
<dbReference type="Gene3D" id="3.40.50.300">
    <property type="entry name" value="P-loop containing nucleotide triphosphate hydrolases"/>
    <property type="match status" value="1"/>
</dbReference>
<dbReference type="GO" id="GO:0005524">
    <property type="term" value="F:ATP binding"/>
    <property type="evidence" value="ECO:0007669"/>
    <property type="project" value="UniProtKB-KW"/>
</dbReference>
<dbReference type="PANTHER" id="PTHR46743">
    <property type="entry name" value="TEICHOIC ACIDS EXPORT ATP-BINDING PROTEIN TAGH"/>
    <property type="match status" value="1"/>
</dbReference>
<sequence>MEAIIIEHLWKTYQRGKSRRGDIRQSLTFWWNNLKSGHEYFNALEDINLRINEGDVVGIIGPNGAGKSTLLKILSRITYPSKGKVTINGSLSSLLEVGVGFHPELTGRDNIYLNGAIHGMSKKEIDRKFESIVEFSGLELFLDTPVKQYSSGMYVRLAFSISAHLDTNILLLDEVLGVGDLEFKKKSLQKIAEKLNEGRTIIMVSHQLDVLQSLCVNGLYLDNGKLIKAGPIDSVIETYLTAKSELKNIDLGLRRDRMGSGKAIVSAIRFVDKDGKSLATIHSGQFVKIIVELKSLDKFIQNVDIRLDVFDKMGQQWFLLSNTISDGTFLQCPGEAILECEIPKFPLGEGHYILNASLNINNQKSDFIQQAAEIEVLPGDFYSTGKLPSASNGVLINYHWQVKGE</sequence>
<dbReference type="CDD" id="cd03220">
    <property type="entry name" value="ABC_KpsT_Wzt"/>
    <property type="match status" value="1"/>
</dbReference>
<evidence type="ECO:0000259" key="5">
    <source>
        <dbReference type="PROSITE" id="PS50893"/>
    </source>
</evidence>
<evidence type="ECO:0000256" key="4">
    <source>
        <dbReference type="ARBA" id="ARBA00022840"/>
    </source>
</evidence>
<feature type="domain" description="ABC transporter" evidence="5">
    <location>
        <begin position="18"/>
        <end position="248"/>
    </location>
</feature>
<dbReference type="Pfam" id="PF14524">
    <property type="entry name" value="Wzt_C"/>
    <property type="match status" value="1"/>
</dbReference>
<dbReference type="PANTHER" id="PTHR46743:SF2">
    <property type="entry name" value="TEICHOIC ACIDS EXPORT ATP-BINDING PROTEIN TAGH"/>
    <property type="match status" value="1"/>
</dbReference>
<dbReference type="CDD" id="cd10147">
    <property type="entry name" value="Wzt_C-like"/>
    <property type="match status" value="1"/>
</dbReference>
<dbReference type="InterPro" id="IPR003439">
    <property type="entry name" value="ABC_transporter-like_ATP-bd"/>
</dbReference>
<dbReference type="SUPFAM" id="SSF52540">
    <property type="entry name" value="P-loop containing nucleoside triphosphate hydrolases"/>
    <property type="match status" value="1"/>
</dbReference>
<keyword evidence="2" id="KW-0813">Transport</keyword>
<evidence type="ECO:0000256" key="2">
    <source>
        <dbReference type="ARBA" id="ARBA00022448"/>
    </source>
</evidence>
<protein>
    <submittedName>
        <fullName evidence="6">ABC transporter ATP-binding protein</fullName>
    </submittedName>
</protein>
<dbReference type="InterPro" id="IPR029439">
    <property type="entry name" value="Wzt_C"/>
</dbReference>
<dbReference type="EMBL" id="JADKGY010000006">
    <property type="protein sequence ID" value="MBK9982738.1"/>
    <property type="molecule type" value="Genomic_DNA"/>
</dbReference>
<accession>A0A9D7XSP1</accession>
<dbReference type="InterPro" id="IPR003593">
    <property type="entry name" value="AAA+_ATPase"/>
</dbReference>
<dbReference type="InterPro" id="IPR015860">
    <property type="entry name" value="ABC_transpr_TagH-like"/>
</dbReference>
<gene>
    <name evidence="6" type="ORF">IPP15_09995</name>
</gene>
<dbReference type="InterPro" id="IPR027417">
    <property type="entry name" value="P-loop_NTPase"/>
</dbReference>
<keyword evidence="4 6" id="KW-0067">ATP-binding</keyword>
<dbReference type="InterPro" id="IPR050683">
    <property type="entry name" value="Bact_Polysacc_Export_ATP-bd"/>
</dbReference>
<comment type="similarity">
    <text evidence="1">Belongs to the ABC transporter superfamily.</text>
</comment>
<dbReference type="SMART" id="SM00382">
    <property type="entry name" value="AAA"/>
    <property type="match status" value="1"/>
</dbReference>
<keyword evidence="3" id="KW-0547">Nucleotide-binding</keyword>
<dbReference type="GO" id="GO:0016020">
    <property type="term" value="C:membrane"/>
    <property type="evidence" value="ECO:0007669"/>
    <property type="project" value="InterPro"/>
</dbReference>